<accession>A0ACD3B854</accession>
<keyword evidence="2" id="KW-1185">Reference proteome</keyword>
<sequence>SEVQYFCFHPINGEDRDLALASNYSKSDQALLEESYGTLQVCRYLGTKNLHVIDATRIKAFVAMFPF</sequence>
<organism evidence="1 2">
    <name type="scientific">Pluteus cervinus</name>
    <dbReference type="NCBI Taxonomy" id="181527"/>
    <lineage>
        <taxon>Eukaryota</taxon>
        <taxon>Fungi</taxon>
        <taxon>Dikarya</taxon>
        <taxon>Basidiomycota</taxon>
        <taxon>Agaricomycotina</taxon>
        <taxon>Agaricomycetes</taxon>
        <taxon>Agaricomycetidae</taxon>
        <taxon>Agaricales</taxon>
        <taxon>Pluteineae</taxon>
        <taxon>Pluteaceae</taxon>
        <taxon>Pluteus</taxon>
    </lineage>
</organism>
<feature type="non-terminal residue" evidence="1">
    <location>
        <position position="1"/>
    </location>
</feature>
<proteinExistence type="predicted"/>
<name>A0ACD3B854_9AGAR</name>
<reference evidence="1 2" key="1">
    <citation type="journal article" date="2019" name="Nat. Ecol. Evol.">
        <title>Megaphylogeny resolves global patterns of mushroom evolution.</title>
        <authorList>
            <person name="Varga T."/>
            <person name="Krizsan K."/>
            <person name="Foldi C."/>
            <person name="Dima B."/>
            <person name="Sanchez-Garcia M."/>
            <person name="Sanchez-Ramirez S."/>
            <person name="Szollosi G.J."/>
            <person name="Szarkandi J.G."/>
            <person name="Papp V."/>
            <person name="Albert L."/>
            <person name="Andreopoulos W."/>
            <person name="Angelini C."/>
            <person name="Antonin V."/>
            <person name="Barry K.W."/>
            <person name="Bougher N.L."/>
            <person name="Buchanan P."/>
            <person name="Buyck B."/>
            <person name="Bense V."/>
            <person name="Catcheside P."/>
            <person name="Chovatia M."/>
            <person name="Cooper J."/>
            <person name="Damon W."/>
            <person name="Desjardin D."/>
            <person name="Finy P."/>
            <person name="Geml J."/>
            <person name="Haridas S."/>
            <person name="Hughes K."/>
            <person name="Justo A."/>
            <person name="Karasinski D."/>
            <person name="Kautmanova I."/>
            <person name="Kiss B."/>
            <person name="Kocsube S."/>
            <person name="Kotiranta H."/>
            <person name="LaButti K.M."/>
            <person name="Lechner B.E."/>
            <person name="Liimatainen K."/>
            <person name="Lipzen A."/>
            <person name="Lukacs Z."/>
            <person name="Mihaltcheva S."/>
            <person name="Morgado L.N."/>
            <person name="Niskanen T."/>
            <person name="Noordeloos M.E."/>
            <person name="Ohm R.A."/>
            <person name="Ortiz-Santana B."/>
            <person name="Ovrebo C."/>
            <person name="Racz N."/>
            <person name="Riley R."/>
            <person name="Savchenko A."/>
            <person name="Shiryaev A."/>
            <person name="Soop K."/>
            <person name="Spirin V."/>
            <person name="Szebenyi C."/>
            <person name="Tomsovsky M."/>
            <person name="Tulloss R.E."/>
            <person name="Uehling J."/>
            <person name="Grigoriev I.V."/>
            <person name="Vagvolgyi C."/>
            <person name="Papp T."/>
            <person name="Martin F.M."/>
            <person name="Miettinen O."/>
            <person name="Hibbett D.S."/>
            <person name="Nagy L.G."/>
        </authorList>
    </citation>
    <scope>NUCLEOTIDE SEQUENCE [LARGE SCALE GENOMIC DNA]</scope>
    <source>
        <strain evidence="1 2">NL-1719</strain>
    </source>
</reference>
<protein>
    <submittedName>
        <fullName evidence="1">Uncharacterized protein</fullName>
    </submittedName>
</protein>
<gene>
    <name evidence="1" type="ORF">BDN72DRAFT_735359</name>
</gene>
<dbReference type="Proteomes" id="UP000308600">
    <property type="component" value="Unassembled WGS sequence"/>
</dbReference>
<dbReference type="EMBL" id="ML208272">
    <property type="protein sequence ID" value="TFK73814.1"/>
    <property type="molecule type" value="Genomic_DNA"/>
</dbReference>
<evidence type="ECO:0000313" key="2">
    <source>
        <dbReference type="Proteomes" id="UP000308600"/>
    </source>
</evidence>
<evidence type="ECO:0000313" key="1">
    <source>
        <dbReference type="EMBL" id="TFK73814.1"/>
    </source>
</evidence>
<feature type="non-terminal residue" evidence="1">
    <location>
        <position position="67"/>
    </location>
</feature>